<organism evidence="1 2">
    <name type="scientific">Paeniclostridium hominis</name>
    <dbReference type="NCBI Taxonomy" id="2764329"/>
    <lineage>
        <taxon>Bacteria</taxon>
        <taxon>Bacillati</taxon>
        <taxon>Bacillota</taxon>
        <taxon>Clostridia</taxon>
        <taxon>Peptostreptococcales</taxon>
        <taxon>Peptostreptococcaceae</taxon>
        <taxon>Paeniclostridium</taxon>
    </lineage>
</organism>
<protein>
    <submittedName>
        <fullName evidence="1">Uncharacterized protein</fullName>
    </submittedName>
</protein>
<dbReference type="RefSeq" id="WP_187006714.1">
    <property type="nucleotide sequence ID" value="NZ_JACRWD010000007.1"/>
</dbReference>
<evidence type="ECO:0000313" key="2">
    <source>
        <dbReference type="Proteomes" id="UP000611796"/>
    </source>
</evidence>
<sequence>MTSNIFYISDIISIVMAMIEDIKNEELYGVENDDLNLPLNISNKIDYLNEDECEEFFNLIEEVTNKVYNLKNGELHELNLIHKEIIKFSNENLKKYIIE</sequence>
<reference evidence="1 2" key="1">
    <citation type="submission" date="2020-08" db="EMBL/GenBank/DDBJ databases">
        <authorList>
            <person name="Liu C."/>
            <person name="Sun Q."/>
        </authorList>
    </citation>
    <scope>NUCLEOTIDE SEQUENCE [LARGE SCALE GENOMIC DNA]</scope>
    <source>
        <strain evidence="1 2">NSJ-45</strain>
    </source>
</reference>
<evidence type="ECO:0000313" key="1">
    <source>
        <dbReference type="EMBL" id="MBC6004657.1"/>
    </source>
</evidence>
<keyword evidence="2" id="KW-1185">Reference proteome</keyword>
<dbReference type="Proteomes" id="UP000611796">
    <property type="component" value="Unassembled WGS sequence"/>
</dbReference>
<proteinExistence type="predicted"/>
<accession>A0ABR7K6D5</accession>
<comment type="caution">
    <text evidence="1">The sequence shown here is derived from an EMBL/GenBank/DDBJ whole genome shotgun (WGS) entry which is preliminary data.</text>
</comment>
<dbReference type="EMBL" id="JACRWD010000007">
    <property type="protein sequence ID" value="MBC6004657.1"/>
    <property type="molecule type" value="Genomic_DNA"/>
</dbReference>
<name>A0ABR7K6D5_9FIRM</name>
<gene>
    <name evidence="1" type="ORF">H8891_12745</name>
</gene>